<gene>
    <name evidence="2" type="ORF">C9994_11345</name>
</gene>
<reference evidence="2 3" key="1">
    <citation type="submission" date="2018-03" db="EMBL/GenBank/DDBJ databases">
        <title>Cross-interface Injection: A General Nanoliter Liquid Handling Method Applied to Single Cells Genome Amplification Automated Nanoliter Liquid Handling Applied to Single Cell Multiple Displacement Amplification.</title>
        <authorList>
            <person name="Yun J."/>
            <person name="Xu P."/>
            <person name="Xu J."/>
            <person name="Dai X."/>
            <person name="Wang Y."/>
            <person name="Zheng X."/>
            <person name="Cao C."/>
            <person name="Yi Q."/>
            <person name="Zhu Y."/>
            <person name="Wang L."/>
            <person name="Dong Z."/>
            <person name="Huang Y."/>
            <person name="Huang L."/>
            <person name="Du W."/>
        </authorList>
    </citation>
    <scope>NUCLEOTIDE SEQUENCE [LARGE SCALE GENOMIC DNA]</scope>
    <source>
        <strain evidence="2 3">Z-D1-2</strain>
    </source>
</reference>
<keyword evidence="2" id="KW-0503">Monooxygenase</keyword>
<evidence type="ECO:0000259" key="1">
    <source>
        <dbReference type="PROSITE" id="PS51725"/>
    </source>
</evidence>
<evidence type="ECO:0000313" key="2">
    <source>
        <dbReference type="EMBL" id="PTB95437.1"/>
    </source>
</evidence>
<dbReference type="Gene3D" id="3.30.70.100">
    <property type="match status" value="1"/>
</dbReference>
<keyword evidence="2" id="KW-0560">Oxidoreductase</keyword>
<dbReference type="Proteomes" id="UP000240608">
    <property type="component" value="Unassembled WGS sequence"/>
</dbReference>
<protein>
    <submittedName>
        <fullName evidence="2">Antibiotic biosynthesis monooxygenase</fullName>
    </submittedName>
</protein>
<feature type="domain" description="ABM" evidence="1">
    <location>
        <begin position="2"/>
        <end position="90"/>
    </location>
</feature>
<dbReference type="AlphaFoldDB" id="A0A2T4DNR8"/>
<organism evidence="2 3">
    <name type="scientific">Marivirga lumbricoides</name>
    <dbReference type="NCBI Taxonomy" id="1046115"/>
    <lineage>
        <taxon>Bacteria</taxon>
        <taxon>Pseudomonadati</taxon>
        <taxon>Bacteroidota</taxon>
        <taxon>Cytophagia</taxon>
        <taxon>Cytophagales</taxon>
        <taxon>Marivirgaceae</taxon>
        <taxon>Marivirga</taxon>
    </lineage>
</organism>
<comment type="caution">
    <text evidence="2">The sequence shown here is derived from an EMBL/GenBank/DDBJ whole genome shotgun (WGS) entry which is preliminary data.</text>
</comment>
<sequence length="98" mass="11703">MIIRVVRMTFQEDRVNDFLALFDEYKEAIRNQPGCTHLELWKDIHQPNSYSTFSHWNTEEDLNNYRYSETFGKVWPATKALFSDKPVTYSHEQVVKIS</sequence>
<proteinExistence type="predicted"/>
<dbReference type="SUPFAM" id="SSF54909">
    <property type="entry name" value="Dimeric alpha+beta barrel"/>
    <property type="match status" value="1"/>
</dbReference>
<dbReference type="Pfam" id="PF03992">
    <property type="entry name" value="ABM"/>
    <property type="match status" value="1"/>
</dbReference>
<dbReference type="InterPro" id="IPR007138">
    <property type="entry name" value="ABM_dom"/>
</dbReference>
<dbReference type="GO" id="GO:0004497">
    <property type="term" value="F:monooxygenase activity"/>
    <property type="evidence" value="ECO:0007669"/>
    <property type="project" value="UniProtKB-KW"/>
</dbReference>
<evidence type="ECO:0000313" key="3">
    <source>
        <dbReference type="Proteomes" id="UP000240608"/>
    </source>
</evidence>
<name>A0A2T4DNR8_9BACT</name>
<dbReference type="InterPro" id="IPR011008">
    <property type="entry name" value="Dimeric_a/b-barrel"/>
</dbReference>
<accession>A0A2T4DNR8</accession>
<dbReference type="EMBL" id="PYVU01000109">
    <property type="protein sequence ID" value="PTB95437.1"/>
    <property type="molecule type" value="Genomic_DNA"/>
</dbReference>
<dbReference type="PROSITE" id="PS51725">
    <property type="entry name" value="ABM"/>
    <property type="match status" value="1"/>
</dbReference>